<sequence>MQILLTLTTLLSLLWTISAASIDFTQQFQLYNRNQICVHANLLSHTTYHKEAREIQGYISSCYYSKRQQTVIRGHFTNLPSDSNLRNYHFYLLNPDNTLRRDLSQLFRRGLIINKDDNSAKLMLNLKKSSDFPLDGTDSYANGWVKFYHIRDSVVSSTCPAQFHKTEHLLESKYFKGQHF</sequence>
<accession>A0A9N9GVK4</accession>
<reference evidence="2" key="1">
    <citation type="submission" date="2021-06" db="EMBL/GenBank/DDBJ databases">
        <authorList>
            <person name="Kallberg Y."/>
            <person name="Tangrot J."/>
            <person name="Rosling A."/>
        </authorList>
    </citation>
    <scope>NUCLEOTIDE SEQUENCE</scope>
    <source>
        <strain evidence="2">87-6 pot B 2015</strain>
    </source>
</reference>
<evidence type="ECO:0000313" key="2">
    <source>
        <dbReference type="EMBL" id="CAG8629757.1"/>
    </source>
</evidence>
<name>A0A9N9GVK4_FUNMO</name>
<organism evidence="2 3">
    <name type="scientific">Funneliformis mosseae</name>
    <name type="common">Endomycorrhizal fungus</name>
    <name type="synonym">Glomus mosseae</name>
    <dbReference type="NCBI Taxonomy" id="27381"/>
    <lineage>
        <taxon>Eukaryota</taxon>
        <taxon>Fungi</taxon>
        <taxon>Fungi incertae sedis</taxon>
        <taxon>Mucoromycota</taxon>
        <taxon>Glomeromycotina</taxon>
        <taxon>Glomeromycetes</taxon>
        <taxon>Glomerales</taxon>
        <taxon>Glomeraceae</taxon>
        <taxon>Funneliformis</taxon>
    </lineage>
</organism>
<evidence type="ECO:0000313" key="3">
    <source>
        <dbReference type="Proteomes" id="UP000789375"/>
    </source>
</evidence>
<evidence type="ECO:0000256" key="1">
    <source>
        <dbReference type="SAM" id="SignalP"/>
    </source>
</evidence>
<keyword evidence="1" id="KW-0732">Signal</keyword>
<protein>
    <submittedName>
        <fullName evidence="2">1171_t:CDS:1</fullName>
    </submittedName>
</protein>
<feature type="chain" id="PRO_5040303103" evidence="1">
    <location>
        <begin position="20"/>
        <end position="180"/>
    </location>
</feature>
<proteinExistence type="predicted"/>
<dbReference type="EMBL" id="CAJVPP010003458">
    <property type="protein sequence ID" value="CAG8629757.1"/>
    <property type="molecule type" value="Genomic_DNA"/>
</dbReference>
<comment type="caution">
    <text evidence="2">The sequence shown here is derived from an EMBL/GenBank/DDBJ whole genome shotgun (WGS) entry which is preliminary data.</text>
</comment>
<dbReference type="Proteomes" id="UP000789375">
    <property type="component" value="Unassembled WGS sequence"/>
</dbReference>
<dbReference type="AlphaFoldDB" id="A0A9N9GVK4"/>
<keyword evidence="3" id="KW-1185">Reference proteome</keyword>
<feature type="signal peptide" evidence="1">
    <location>
        <begin position="1"/>
        <end position="19"/>
    </location>
</feature>
<gene>
    <name evidence="2" type="ORF">FMOSSE_LOCUS10422</name>
</gene>